<comment type="similarity">
    <text evidence="3">Belongs to the aconitase/IPM isomerase family.</text>
</comment>
<sequence>MTNVDSFGSKGVLNVAGTEYEIFRLNSVEGAKSLPFSLKVLLENLLRTEDGANITAGHVRALAGWDPSAEPDTEIQFTPARVIMQDFTGVPCIVDLATMREAVKELGGDPTRVNPLAPAEMVIDHSVQIDVFGNSGAIERNMEIEYQRNGERYQFLRWGQSAFEDFKVVPPGMGIVHQVNIEYLARTVMTREVDGVLRAYPDTLVGTDSHTTMVNGLGVLGWGVGGIEAEAAMLGQPVSMLIPRVVGFKLTGSIPAGATATDVVLTITEQLRKHGVVGKFVEFYGEGVAAVPLANRATIGNMSPEFGSTAAMFPIDDVTLDYLRLTGRSDEQVALVEAYAKEQGLWHDPSVEIQFSEYLELDLSTVVPSISGPKRPQDRIELTNSKSQFRSDLQNYIAADVDAEGNTVDESLEESFPASDAPSFTHPGSHQHDTERVLASAAAGASGRPSAPIHVKNESGVEFELDHGAVSIASITSCTNTSNPSVMLAAAVLARNAVNKGLVSKPWVKTSVAPGSKVVTDYYEKSGLVPYLEKLGFYTVGYGCTTCIGNSGPLDTEISAAIAENDLSVTAVLSGNRNFEGRINPDVKMNYLASPPLVIAYALAGSMDFDFAVDALGQDADGNDVFLKDIWPNPVEVQEVMDASIDREMFTSSYATIFDGDDRWKSLETPEGNTFEWDPKSTYVRKPPYFEGMKAEAEPVQDIAGARVLLKLGDSVTTDHISPAGSFKSDTPAGQYLLANGVERKDFNSYGSRRGNHEVMIRGTFANIRIRNQLLDNVEGGFTRDFTVEGGPQAYVYDASVNYQAAGTPLVVLAGKEYGSGSSRDWAAKGTALLGVKAVVAESYERIHRSNLIGMGVLPLQYPAGQNAQSLGLSGTETFSVEGVTELNNGTTPKTLKVTATAEDGNAVSFDAVLRIDTPGEADYYRNGGILQYVLRQISAN</sequence>
<gene>
    <name evidence="16" type="ORF">G6034_09220</name>
</gene>
<evidence type="ECO:0000259" key="14">
    <source>
        <dbReference type="Pfam" id="PF00330"/>
    </source>
</evidence>
<dbReference type="CDD" id="cd01580">
    <property type="entry name" value="AcnA_IRP_Swivel"/>
    <property type="match status" value="1"/>
</dbReference>
<dbReference type="PROSITE" id="PS00450">
    <property type="entry name" value="ACONITASE_1"/>
    <property type="match status" value="1"/>
</dbReference>
<dbReference type="UniPathway" id="UPA00223">
    <property type="reaction ID" value="UER00718"/>
</dbReference>
<dbReference type="InterPro" id="IPR001030">
    <property type="entry name" value="Acoase/IPM_deHydtase_lsu_aba"/>
</dbReference>
<protein>
    <recommendedName>
        <fullName evidence="5">Aconitate hydratase A</fullName>
        <ecNumber evidence="4">4.2.1.3</ecNumber>
    </recommendedName>
</protein>
<dbReference type="FunFam" id="3.30.499.10:FF:000002">
    <property type="entry name" value="Aconitate hydratase"/>
    <property type="match status" value="1"/>
</dbReference>
<dbReference type="Pfam" id="PF00694">
    <property type="entry name" value="Aconitase_C"/>
    <property type="match status" value="1"/>
</dbReference>
<name>A0A7Y7LZU4_9MICC</name>
<comment type="cofactor">
    <cofactor evidence="1">
        <name>[4Fe-4S] cluster</name>
        <dbReference type="ChEBI" id="CHEBI:49883"/>
    </cofactor>
</comment>
<dbReference type="EMBL" id="JAAMFM010000011">
    <property type="protein sequence ID" value="NVM95093.1"/>
    <property type="molecule type" value="Genomic_DNA"/>
</dbReference>
<dbReference type="InterPro" id="IPR000573">
    <property type="entry name" value="AconitaseA/IPMdHydase_ssu_swvl"/>
</dbReference>
<dbReference type="GO" id="GO:0019679">
    <property type="term" value="P:propionate metabolic process, methylcitrate cycle"/>
    <property type="evidence" value="ECO:0007669"/>
    <property type="project" value="UniProtKB-ARBA"/>
</dbReference>
<dbReference type="InterPro" id="IPR044137">
    <property type="entry name" value="AcnA_IRP_Swivel"/>
</dbReference>
<dbReference type="PRINTS" id="PR00415">
    <property type="entry name" value="ACONITASE"/>
</dbReference>
<comment type="catalytic activity">
    <reaction evidence="12">
        <text>citrate = D-threo-isocitrate</text>
        <dbReference type="Rhea" id="RHEA:10336"/>
        <dbReference type="ChEBI" id="CHEBI:15562"/>
        <dbReference type="ChEBI" id="CHEBI:16947"/>
        <dbReference type="EC" id="4.2.1.3"/>
    </reaction>
</comment>
<evidence type="ECO:0000313" key="17">
    <source>
        <dbReference type="Proteomes" id="UP000543556"/>
    </source>
</evidence>
<evidence type="ECO:0000256" key="5">
    <source>
        <dbReference type="ARBA" id="ARBA00019378"/>
    </source>
</evidence>
<dbReference type="InterPro" id="IPR018136">
    <property type="entry name" value="Aconitase_4Fe-4S_BS"/>
</dbReference>
<dbReference type="AlphaFoldDB" id="A0A7Y7LZU4"/>
<dbReference type="InterPro" id="IPR015928">
    <property type="entry name" value="Aconitase/3IPM_dehydase_swvl"/>
</dbReference>
<dbReference type="InterPro" id="IPR006249">
    <property type="entry name" value="Aconitase/IRP2"/>
</dbReference>
<dbReference type="Gene3D" id="3.20.19.10">
    <property type="entry name" value="Aconitase, domain 4"/>
    <property type="match status" value="1"/>
</dbReference>
<dbReference type="SUPFAM" id="SSF53732">
    <property type="entry name" value="Aconitase iron-sulfur domain"/>
    <property type="match status" value="1"/>
</dbReference>
<evidence type="ECO:0000256" key="11">
    <source>
        <dbReference type="ARBA" id="ARBA00023239"/>
    </source>
</evidence>
<dbReference type="Pfam" id="PF00330">
    <property type="entry name" value="Aconitase"/>
    <property type="match status" value="1"/>
</dbReference>
<dbReference type="PROSITE" id="PS01244">
    <property type="entry name" value="ACONITASE_2"/>
    <property type="match status" value="1"/>
</dbReference>
<evidence type="ECO:0000259" key="15">
    <source>
        <dbReference type="Pfam" id="PF00694"/>
    </source>
</evidence>
<dbReference type="UniPathway" id="UPA00946"/>
<keyword evidence="9" id="KW-0408">Iron</keyword>
<dbReference type="Gene3D" id="3.30.499.10">
    <property type="entry name" value="Aconitase, domain 3"/>
    <property type="match status" value="2"/>
</dbReference>
<comment type="pathway">
    <text evidence="2">Carbohydrate metabolism; tricarboxylic acid cycle; isocitrate from oxaloacetate: step 2/2.</text>
</comment>
<dbReference type="RefSeq" id="WP_176634820.1">
    <property type="nucleotide sequence ID" value="NZ_JAAMFM010000011.1"/>
</dbReference>
<reference evidence="16 17" key="1">
    <citation type="submission" date="2020-02" db="EMBL/GenBank/DDBJ databases">
        <title>Genome sequence of strain AETb3-4.</title>
        <authorList>
            <person name="Gao J."/>
            <person name="Zhang X."/>
        </authorList>
    </citation>
    <scope>NUCLEOTIDE SEQUENCE [LARGE SCALE GENOMIC DNA]</scope>
    <source>
        <strain evidence="16 17">AETb3-4</strain>
    </source>
</reference>
<feature type="domain" description="Aconitase/3-isopropylmalate dehydratase large subunit alpha/beta/alpha" evidence="14">
    <location>
        <begin position="71"/>
        <end position="605"/>
    </location>
</feature>
<comment type="caution">
    <text evidence="16">The sequence shown here is derived from an EMBL/GenBank/DDBJ whole genome shotgun (WGS) entry which is preliminary data.</text>
</comment>
<dbReference type="FunFam" id="3.20.19.10:FF:000001">
    <property type="entry name" value="Aconitate hydratase"/>
    <property type="match status" value="1"/>
</dbReference>
<dbReference type="InterPro" id="IPR015931">
    <property type="entry name" value="Acnase/IPM_dHydase_lsu_aba_1/3"/>
</dbReference>
<evidence type="ECO:0000256" key="10">
    <source>
        <dbReference type="ARBA" id="ARBA00023014"/>
    </source>
</evidence>
<evidence type="ECO:0000256" key="12">
    <source>
        <dbReference type="ARBA" id="ARBA00023501"/>
    </source>
</evidence>
<dbReference type="Gene3D" id="6.10.190.10">
    <property type="match status" value="1"/>
</dbReference>
<keyword evidence="10" id="KW-0411">Iron-sulfur</keyword>
<feature type="domain" description="Aconitase A/isopropylmalate dehydratase small subunit swivel" evidence="15">
    <location>
        <begin position="735"/>
        <end position="864"/>
    </location>
</feature>
<evidence type="ECO:0000256" key="6">
    <source>
        <dbReference type="ARBA" id="ARBA00022532"/>
    </source>
</evidence>
<proteinExistence type="inferred from homology"/>
<feature type="region of interest" description="Disordered" evidence="13">
    <location>
        <begin position="407"/>
        <end position="454"/>
    </location>
</feature>
<evidence type="ECO:0000256" key="4">
    <source>
        <dbReference type="ARBA" id="ARBA00012926"/>
    </source>
</evidence>
<keyword evidence="7" id="KW-0479">Metal-binding</keyword>
<dbReference type="GO" id="GO:0003994">
    <property type="term" value="F:aconitate hydratase activity"/>
    <property type="evidence" value="ECO:0007669"/>
    <property type="project" value="UniProtKB-EC"/>
</dbReference>
<dbReference type="SUPFAM" id="SSF52016">
    <property type="entry name" value="LeuD/IlvD-like"/>
    <property type="match status" value="1"/>
</dbReference>
<dbReference type="PANTHER" id="PTHR11670">
    <property type="entry name" value="ACONITASE/IRON-RESPONSIVE ELEMENT FAMILY MEMBER"/>
    <property type="match status" value="1"/>
</dbReference>
<accession>A0A7Y7LZU4</accession>
<dbReference type="NCBIfam" id="NF006757">
    <property type="entry name" value="PRK09277.1"/>
    <property type="match status" value="1"/>
</dbReference>
<dbReference type="InterPro" id="IPR036008">
    <property type="entry name" value="Aconitase_4Fe-4S_dom"/>
</dbReference>
<keyword evidence="8" id="KW-0694">RNA-binding</keyword>
<evidence type="ECO:0000256" key="13">
    <source>
        <dbReference type="SAM" id="MobiDB-lite"/>
    </source>
</evidence>
<evidence type="ECO:0000256" key="7">
    <source>
        <dbReference type="ARBA" id="ARBA00022723"/>
    </source>
</evidence>
<keyword evidence="6" id="KW-0816">Tricarboxylic acid cycle</keyword>
<dbReference type="Proteomes" id="UP000543556">
    <property type="component" value="Unassembled WGS sequence"/>
</dbReference>
<organism evidence="16 17">
    <name type="scientific">Arthrobacter wenxiniae</name>
    <dbReference type="NCBI Taxonomy" id="2713570"/>
    <lineage>
        <taxon>Bacteria</taxon>
        <taxon>Bacillati</taxon>
        <taxon>Actinomycetota</taxon>
        <taxon>Actinomycetes</taxon>
        <taxon>Micrococcales</taxon>
        <taxon>Micrococcaceae</taxon>
        <taxon>Arthrobacter</taxon>
    </lineage>
</organism>
<dbReference type="NCBIfam" id="NF009520">
    <property type="entry name" value="PRK12881.1"/>
    <property type="match status" value="1"/>
</dbReference>
<evidence type="ECO:0000256" key="8">
    <source>
        <dbReference type="ARBA" id="ARBA00022884"/>
    </source>
</evidence>
<dbReference type="GO" id="GO:0006099">
    <property type="term" value="P:tricarboxylic acid cycle"/>
    <property type="evidence" value="ECO:0007669"/>
    <property type="project" value="UniProtKB-UniPathway"/>
</dbReference>
<keyword evidence="17" id="KW-1185">Reference proteome</keyword>
<keyword evidence="11" id="KW-0456">Lyase</keyword>
<evidence type="ECO:0000256" key="1">
    <source>
        <dbReference type="ARBA" id="ARBA00001966"/>
    </source>
</evidence>
<dbReference type="GO" id="GO:0051536">
    <property type="term" value="F:iron-sulfur cluster binding"/>
    <property type="evidence" value="ECO:0007669"/>
    <property type="project" value="UniProtKB-KW"/>
</dbReference>
<feature type="compositionally biased region" description="Low complexity" evidence="13">
    <location>
        <begin position="439"/>
        <end position="452"/>
    </location>
</feature>
<dbReference type="GO" id="GO:0003723">
    <property type="term" value="F:RNA binding"/>
    <property type="evidence" value="ECO:0007669"/>
    <property type="project" value="UniProtKB-KW"/>
</dbReference>
<dbReference type="EC" id="4.2.1.3" evidence="4"/>
<evidence type="ECO:0000256" key="2">
    <source>
        <dbReference type="ARBA" id="ARBA00004717"/>
    </source>
</evidence>
<evidence type="ECO:0000256" key="3">
    <source>
        <dbReference type="ARBA" id="ARBA00007185"/>
    </source>
</evidence>
<dbReference type="FunFam" id="3.30.499.10:FF:000009">
    <property type="entry name" value="Aconitate hydratase"/>
    <property type="match status" value="1"/>
</dbReference>
<evidence type="ECO:0000313" key="16">
    <source>
        <dbReference type="EMBL" id="NVM95093.1"/>
    </source>
</evidence>
<dbReference type="GO" id="GO:0046872">
    <property type="term" value="F:metal ion binding"/>
    <property type="evidence" value="ECO:0007669"/>
    <property type="project" value="UniProtKB-KW"/>
</dbReference>
<evidence type="ECO:0000256" key="9">
    <source>
        <dbReference type="ARBA" id="ARBA00023004"/>
    </source>
</evidence>